<dbReference type="Proteomes" id="UP000671873">
    <property type="component" value="Segment"/>
</dbReference>
<keyword evidence="2" id="KW-1185">Reference proteome</keyword>
<organism evidence="1 2">
    <name type="scientific">Agrobacterium phage OLIVR5</name>
    <dbReference type="NCBI Taxonomy" id="2723773"/>
    <lineage>
        <taxon>Viruses</taxon>
        <taxon>Duplodnaviria</taxon>
        <taxon>Heunggongvirae</taxon>
        <taxon>Uroviricota</taxon>
        <taxon>Caudoviricetes</taxon>
        <taxon>Pootjesviridae</taxon>
        <taxon>Heverleevirus</taxon>
        <taxon>Heverleevirus OLIVR5</taxon>
    </lineage>
</organism>
<sequence>MAKTASEIAGTKALSFDFSIPDKNGMSIPKIQIRAYRITSNLMTGMDNGTIDITSPTSIINSAKRSREHSCTATLPIPDNLRFSTDFNWNAEEKNLLATFVGSLNAPESSRQEIQSPNAIGIAVARAIESVDMFGGDMIIRNMGLYSDALRELFFRGQEYRKFTWNWELVPRNAIEAEQMMLCVRKLNLDSHPEKLSHGINILPGEFEVSWVDAKLPAIGKLVCTNFEADYGDGSPVPRFTRDKYPSAIKFTMSFMELERQDRKQLERSQY</sequence>
<name>A0A858MZ92_9CAUD</name>
<reference evidence="1 2" key="1">
    <citation type="submission" date="2020-03" db="EMBL/GenBank/DDBJ databases">
        <authorList>
            <person name="Holtappels D."/>
            <person name="Bomans J.P.J."/>
            <person name="Lavigne R."/>
            <person name="Wagemans J."/>
        </authorList>
    </citation>
    <scope>NUCLEOTIDE SEQUENCE [LARGE SCALE GENOMIC DNA]</scope>
    <source>
        <strain evidence="1 2">OLIVR5</strain>
    </source>
</reference>
<evidence type="ECO:0000313" key="1">
    <source>
        <dbReference type="EMBL" id="QIW87875.1"/>
    </source>
</evidence>
<gene>
    <name evidence="1" type="ORF">Ab1vBOLIVR5_gp227</name>
</gene>
<evidence type="ECO:0000313" key="2">
    <source>
        <dbReference type="Proteomes" id="UP000671873"/>
    </source>
</evidence>
<proteinExistence type="predicted"/>
<dbReference type="EMBL" id="MT234342">
    <property type="protein sequence ID" value="QIW87875.1"/>
    <property type="molecule type" value="Genomic_DNA"/>
</dbReference>
<accession>A0A858MZ92</accession>
<protein>
    <submittedName>
        <fullName evidence="1">Baseplate tail tube cap</fullName>
    </submittedName>
</protein>